<dbReference type="Gene3D" id="3.90.1720.10">
    <property type="entry name" value="endopeptidase domain like (from Nostoc punctiforme)"/>
    <property type="match status" value="1"/>
</dbReference>
<dbReference type="PROSITE" id="PS51935">
    <property type="entry name" value="NLPC_P60"/>
    <property type="match status" value="1"/>
</dbReference>
<evidence type="ECO:0000256" key="3">
    <source>
        <dbReference type="ARBA" id="ARBA00022801"/>
    </source>
</evidence>
<dbReference type="EMBL" id="JAGGLI010000023">
    <property type="protein sequence ID" value="MBP2028207.1"/>
    <property type="molecule type" value="Genomic_DNA"/>
</dbReference>
<dbReference type="RefSeq" id="WP_209661260.1">
    <property type="nucleotide sequence ID" value="NZ_JAGGLI010000023.1"/>
</dbReference>
<dbReference type="Pfam" id="PF00877">
    <property type="entry name" value="NLPC_P60"/>
    <property type="match status" value="2"/>
</dbReference>
<dbReference type="SUPFAM" id="SSF54001">
    <property type="entry name" value="Cysteine proteinases"/>
    <property type="match status" value="2"/>
</dbReference>
<proteinExistence type="inferred from homology"/>
<dbReference type="PANTHER" id="PTHR47053">
    <property type="entry name" value="MUREIN DD-ENDOPEPTIDASE MEPH-RELATED"/>
    <property type="match status" value="1"/>
</dbReference>
<evidence type="ECO:0000256" key="2">
    <source>
        <dbReference type="ARBA" id="ARBA00022670"/>
    </source>
</evidence>
<organism evidence="6 7">
    <name type="scientific">Acetoanaerobium pronyense</name>
    <dbReference type="NCBI Taxonomy" id="1482736"/>
    <lineage>
        <taxon>Bacteria</taxon>
        <taxon>Bacillati</taxon>
        <taxon>Bacillota</taxon>
        <taxon>Clostridia</taxon>
        <taxon>Peptostreptococcales</taxon>
        <taxon>Filifactoraceae</taxon>
        <taxon>Acetoanaerobium</taxon>
    </lineage>
</organism>
<keyword evidence="4" id="KW-0788">Thiol protease</keyword>
<keyword evidence="7" id="KW-1185">Reference proteome</keyword>
<protein>
    <submittedName>
        <fullName evidence="6">Cell wall-associated NlpC family hydrolase</fullName>
    </submittedName>
</protein>
<reference evidence="6 7" key="1">
    <citation type="submission" date="2021-03" db="EMBL/GenBank/DDBJ databases">
        <title>Genomic Encyclopedia of Type Strains, Phase IV (KMG-IV): sequencing the most valuable type-strain genomes for metagenomic binning, comparative biology and taxonomic classification.</title>
        <authorList>
            <person name="Goeker M."/>
        </authorList>
    </citation>
    <scope>NUCLEOTIDE SEQUENCE [LARGE SCALE GENOMIC DNA]</scope>
    <source>
        <strain evidence="6 7">DSM 27512</strain>
    </source>
</reference>
<gene>
    <name evidence="6" type="ORF">J2Z35_002008</name>
</gene>
<dbReference type="PANTHER" id="PTHR47053:SF1">
    <property type="entry name" value="MUREIN DD-ENDOPEPTIDASE MEPH-RELATED"/>
    <property type="match status" value="1"/>
</dbReference>
<dbReference type="InterPro" id="IPR051202">
    <property type="entry name" value="Peptidase_C40"/>
</dbReference>
<dbReference type="GO" id="GO:0016787">
    <property type="term" value="F:hydrolase activity"/>
    <property type="evidence" value="ECO:0007669"/>
    <property type="project" value="UniProtKB-KW"/>
</dbReference>
<keyword evidence="2" id="KW-0645">Protease</keyword>
<sequence>MKKNIVAFSLVAVASIPKISWGYSGDLESYFFDLRQVLIQEELKVYKTDYKLDLFSDIYFENEDDKSTAIIRYAFEELGKPYKFAATGPDYYDCSGYTYTIFKKLNINIPRTSEAQGNGGILIDRNRLQKGDLVFFDTRSISNINDITDNFEEEIISSEPKPFMPEKVTHVGIYIGSGEFIHASSGGGEVIISRLDNKYYDSRYLHGRRYL</sequence>
<dbReference type="InterPro" id="IPR000064">
    <property type="entry name" value="NLP_P60_dom"/>
</dbReference>
<evidence type="ECO:0000256" key="1">
    <source>
        <dbReference type="ARBA" id="ARBA00007074"/>
    </source>
</evidence>
<dbReference type="Proteomes" id="UP001314903">
    <property type="component" value="Unassembled WGS sequence"/>
</dbReference>
<dbReference type="InterPro" id="IPR038765">
    <property type="entry name" value="Papain-like_cys_pep_sf"/>
</dbReference>
<evidence type="ECO:0000313" key="6">
    <source>
        <dbReference type="EMBL" id="MBP2028207.1"/>
    </source>
</evidence>
<comment type="similarity">
    <text evidence="1">Belongs to the peptidase C40 family.</text>
</comment>
<comment type="caution">
    <text evidence="6">The sequence shown here is derived from an EMBL/GenBank/DDBJ whole genome shotgun (WGS) entry which is preliminary data.</text>
</comment>
<name>A0ABS4KK94_9FIRM</name>
<evidence type="ECO:0000259" key="5">
    <source>
        <dbReference type="PROSITE" id="PS51935"/>
    </source>
</evidence>
<evidence type="ECO:0000313" key="7">
    <source>
        <dbReference type="Proteomes" id="UP001314903"/>
    </source>
</evidence>
<evidence type="ECO:0000256" key="4">
    <source>
        <dbReference type="ARBA" id="ARBA00022807"/>
    </source>
</evidence>
<keyword evidence="3 6" id="KW-0378">Hydrolase</keyword>
<feature type="domain" description="NlpC/P60" evidence="5">
    <location>
        <begin position="64"/>
        <end position="211"/>
    </location>
</feature>
<accession>A0ABS4KK94</accession>